<proteinExistence type="predicted"/>
<dbReference type="Proteomes" id="UP000014585">
    <property type="component" value="Unassembled WGS sequence"/>
</dbReference>
<evidence type="ECO:0000256" key="1">
    <source>
        <dbReference type="SAM" id="Phobius"/>
    </source>
</evidence>
<evidence type="ECO:0000313" key="3">
    <source>
        <dbReference type="Proteomes" id="UP000014585"/>
    </source>
</evidence>
<comment type="caution">
    <text evidence="2">The sequence shown here is derived from an EMBL/GenBank/DDBJ whole genome shotgun (WGS) entry which is preliminary data.</text>
</comment>
<evidence type="ECO:0000313" key="2">
    <source>
        <dbReference type="EMBL" id="EPF18569.1"/>
    </source>
</evidence>
<keyword evidence="1" id="KW-1133">Transmembrane helix</keyword>
<accession>S3JZX1</accession>
<sequence>MGQAAANLPAYCCLWIGWLSVFSDLFFLSYFATGPAIAGFLDIQAV</sequence>
<keyword evidence="1" id="KW-0812">Transmembrane</keyword>
<protein>
    <submittedName>
        <fullName evidence="2">Uncharacterized protein</fullName>
    </submittedName>
</protein>
<dbReference type="STRING" id="566551.HMPREF0201_01173"/>
<organism evidence="2 3">
    <name type="scientific">Cedecea davisae DSM 4568</name>
    <dbReference type="NCBI Taxonomy" id="566551"/>
    <lineage>
        <taxon>Bacteria</taxon>
        <taxon>Pseudomonadati</taxon>
        <taxon>Pseudomonadota</taxon>
        <taxon>Gammaproteobacteria</taxon>
        <taxon>Enterobacterales</taxon>
        <taxon>Enterobacteriaceae</taxon>
        <taxon>Cedecea</taxon>
    </lineage>
</organism>
<name>S3JZX1_9ENTR</name>
<dbReference type="AlphaFoldDB" id="S3JZX1"/>
<gene>
    <name evidence="2" type="ORF">HMPREF0201_01173</name>
</gene>
<reference evidence="2 3" key="1">
    <citation type="submission" date="2013-04" db="EMBL/GenBank/DDBJ databases">
        <authorList>
            <person name="Weinstock G."/>
            <person name="Sodergren E."/>
            <person name="Lobos E.A."/>
            <person name="Fulton L."/>
            <person name="Fulton R."/>
            <person name="Courtney L."/>
            <person name="Fronick C."/>
            <person name="O'Laughlin M."/>
            <person name="Godfrey J."/>
            <person name="Wilson R.M."/>
            <person name="Miner T."/>
            <person name="Farmer C."/>
            <person name="Delehaunty K."/>
            <person name="Cordes M."/>
            <person name="Minx P."/>
            <person name="Tomlinson C."/>
            <person name="Chen J."/>
            <person name="Wollam A."/>
            <person name="Pepin K.H."/>
            <person name="Palsikar V.B."/>
            <person name="Zhang X."/>
            <person name="Suruliraj S."/>
            <person name="Perna N.T."/>
            <person name="Plunkett G."/>
            <person name="Warren W."/>
            <person name="Mitreva M."/>
            <person name="Mardis E.R."/>
            <person name="Wilson R.K."/>
        </authorList>
    </citation>
    <scope>NUCLEOTIDE SEQUENCE [LARGE SCALE GENOMIC DNA]</scope>
    <source>
        <strain evidence="2 3">DSM 4568</strain>
    </source>
</reference>
<dbReference type="HOGENOM" id="CLU_3181633_0_0_6"/>
<keyword evidence="1" id="KW-0472">Membrane</keyword>
<dbReference type="EMBL" id="ATDT01000006">
    <property type="protein sequence ID" value="EPF18569.1"/>
    <property type="molecule type" value="Genomic_DNA"/>
</dbReference>
<feature type="transmembrane region" description="Helical" evidence="1">
    <location>
        <begin position="12"/>
        <end position="32"/>
    </location>
</feature>